<comment type="caution">
    <text evidence="1">The sequence shown here is derived from an EMBL/GenBank/DDBJ whole genome shotgun (WGS) entry which is preliminary data.</text>
</comment>
<dbReference type="AlphaFoldDB" id="A0A2T5BPD3"/>
<evidence type="ECO:0000313" key="2">
    <source>
        <dbReference type="Proteomes" id="UP000243859"/>
    </source>
</evidence>
<proteinExistence type="predicted"/>
<organism evidence="1 2">
    <name type="scientific">Rhodovulum imhoffii</name>
    <dbReference type="NCBI Taxonomy" id="365340"/>
    <lineage>
        <taxon>Bacteria</taxon>
        <taxon>Pseudomonadati</taxon>
        <taxon>Pseudomonadota</taxon>
        <taxon>Alphaproteobacteria</taxon>
        <taxon>Rhodobacterales</taxon>
        <taxon>Paracoccaceae</taxon>
        <taxon>Rhodovulum</taxon>
    </lineage>
</organism>
<accession>A0A2T5BPD3</accession>
<gene>
    <name evidence="1" type="ORF">C8N32_12132</name>
</gene>
<protein>
    <submittedName>
        <fullName evidence="1">Uncharacterized protein DUF2793</fullName>
    </submittedName>
</protein>
<dbReference type="Pfam" id="PF10983">
    <property type="entry name" value="DUF2793"/>
    <property type="match status" value="1"/>
</dbReference>
<dbReference type="EMBL" id="QAAA01000021">
    <property type="protein sequence ID" value="PTN00867.1"/>
    <property type="molecule type" value="Genomic_DNA"/>
</dbReference>
<evidence type="ECO:0000313" key="1">
    <source>
        <dbReference type="EMBL" id="PTN00867.1"/>
    </source>
</evidence>
<sequence length="352" mass="37585">MPDISANLALPFILSAQAQKHVTHNEALRVLDAVVQLAVESHSLKQPPAMVEEGARYIVAAGGTGPWQGRDDSVAVFDNGGWMFLAPRAGWRAYDRETGAGLLHDGAAWIKDGGNHQNLPGVGVNAAFDKTNRLAVSSPATLLTHEGAGHQLKVNKAGAADTASLLFQTDWSGRAEMGTAGTDDFAIKVSADGTAWTEALRISGSSGHVSGAALQQAPADTTPGRLARADFVYGPGNVVGPVNDVDGVPSGAVIEQGKNANGEYVRFADGTQICWHAVTCDATGETRWVFPAGFQSWPVASVTPHTIYESFLAGRFFERSLNWIDFSVFQTGDTRRRLFCHLLAFGRWKREA</sequence>
<dbReference type="InterPro" id="IPR021251">
    <property type="entry name" value="DUF2793"/>
</dbReference>
<dbReference type="Proteomes" id="UP000243859">
    <property type="component" value="Unassembled WGS sequence"/>
</dbReference>
<dbReference type="RefSeq" id="WP_107893400.1">
    <property type="nucleotide sequence ID" value="NZ_NHSI01000020.1"/>
</dbReference>
<dbReference type="OrthoDB" id="564699at2"/>
<reference evidence="1 2" key="1">
    <citation type="submission" date="2018-04" db="EMBL/GenBank/DDBJ databases">
        <title>Genomic Encyclopedia of Archaeal and Bacterial Type Strains, Phase II (KMG-II): from individual species to whole genera.</title>
        <authorList>
            <person name="Goeker M."/>
        </authorList>
    </citation>
    <scope>NUCLEOTIDE SEQUENCE [LARGE SCALE GENOMIC DNA]</scope>
    <source>
        <strain evidence="1 2">DSM 18064</strain>
    </source>
</reference>
<name>A0A2T5BPD3_9RHOB</name>
<keyword evidence="2" id="KW-1185">Reference proteome</keyword>